<sequence>MRRGNLVAYGWERGEDGSGAAPAIANAVEQERKRHLTETEMKVALDDVQKLSIHEDAKDQLEQVRQLLRPLIEEGGQDSLASSLVPLKFAQKDSDGRAKNILRLGYV</sequence>
<organism evidence="1 2">
    <name type="scientific">Zarea fungicola</name>
    <dbReference type="NCBI Taxonomy" id="93591"/>
    <lineage>
        <taxon>Eukaryota</taxon>
        <taxon>Fungi</taxon>
        <taxon>Dikarya</taxon>
        <taxon>Ascomycota</taxon>
        <taxon>Pezizomycotina</taxon>
        <taxon>Sordariomycetes</taxon>
        <taxon>Hypocreomycetidae</taxon>
        <taxon>Hypocreales</taxon>
        <taxon>Cordycipitaceae</taxon>
        <taxon>Zarea</taxon>
    </lineage>
</organism>
<name>A0ACC1MKS6_9HYPO</name>
<keyword evidence="2" id="KW-1185">Reference proteome</keyword>
<proteinExistence type="predicted"/>
<evidence type="ECO:0000313" key="2">
    <source>
        <dbReference type="Proteomes" id="UP001143910"/>
    </source>
</evidence>
<protein>
    <submittedName>
        <fullName evidence="1">Uncharacterized protein</fullName>
    </submittedName>
</protein>
<gene>
    <name evidence="1" type="ORF">NQ176_g9804</name>
</gene>
<evidence type="ECO:0000313" key="1">
    <source>
        <dbReference type="EMBL" id="KAJ2967148.1"/>
    </source>
</evidence>
<dbReference type="Proteomes" id="UP001143910">
    <property type="component" value="Unassembled WGS sequence"/>
</dbReference>
<comment type="caution">
    <text evidence="1">The sequence shown here is derived from an EMBL/GenBank/DDBJ whole genome shotgun (WGS) entry which is preliminary data.</text>
</comment>
<accession>A0ACC1MKS6</accession>
<dbReference type="EMBL" id="JANJQO010002388">
    <property type="protein sequence ID" value="KAJ2967148.1"/>
    <property type="molecule type" value="Genomic_DNA"/>
</dbReference>
<reference evidence="1" key="1">
    <citation type="submission" date="2022-08" db="EMBL/GenBank/DDBJ databases">
        <title>Genome Sequence of Lecanicillium fungicola.</title>
        <authorList>
            <person name="Buettner E."/>
        </authorList>
    </citation>
    <scope>NUCLEOTIDE SEQUENCE</scope>
    <source>
        <strain evidence="1">Babe33</strain>
    </source>
</reference>